<dbReference type="Gene3D" id="2.130.10.10">
    <property type="entry name" value="YVTN repeat-like/Quinoprotein amine dehydrogenase"/>
    <property type="match status" value="1"/>
</dbReference>
<evidence type="ECO:0000256" key="9">
    <source>
        <dbReference type="ARBA" id="ARBA00023055"/>
    </source>
</evidence>
<dbReference type="GO" id="GO:0032040">
    <property type="term" value="C:small-subunit processome"/>
    <property type="evidence" value="ECO:0007669"/>
    <property type="project" value="TreeGrafter"/>
</dbReference>
<feature type="non-terminal residue" evidence="15">
    <location>
        <position position="1"/>
    </location>
</feature>
<comment type="caution">
    <text evidence="13">Lacks conserved residue(s) required for the propagation of feature annotation.</text>
</comment>
<comment type="function">
    <text evidence="13">Mediator of sterol homeostasis involved in sterol uptake, trafficking and distribution into membranes.</text>
</comment>
<evidence type="ECO:0000256" key="6">
    <source>
        <dbReference type="ARBA" id="ARBA00022737"/>
    </source>
</evidence>
<sequence length="452" mass="51707">MSENLVCIECFDPIKSIFKTYSDGFKDIIECPKCKKIVDKYVECESSNRQYESIQSNDHLLFYELEWNFYFMLIRAFINFLIYSSTILLLSSFDWFLSRKRAYSDFKILLSQVMKSIILSSFGKLFVLPLVIWNPNDIYFNLASFFTYLSNYHSFLGVNSDHVPCVVRYNQNHQENYVITSVGKAFHVYKCSNMGLVRVSDSLENEITSLGADASFIYASSKDKIYAFRFGRKVAKVYEGHESDIVSILPFGAHLISLDEDNVMKVWNIETTEVYLTLNFAKESFKVTTMLHPITYLNKMLFGSTQGSMQLWNIKTSQLIHTFKCFNSPITVLKQAPAIDVAGIGLENGRIILHNLKFDETIMSFVQEWGPVRSLAFRTDGNPIMISGSILGHMAVWNLEEKRLVAQLRDAHNGSVDGLQSLQFEPLMVTSSSDNSVKVWIFDMSDGSARLL</sequence>
<dbReference type="Pfam" id="PF04161">
    <property type="entry name" value="Arv1"/>
    <property type="match status" value="2"/>
</dbReference>
<organism evidence="15 16">
    <name type="scientific">Brachionus calyciflorus</name>
    <dbReference type="NCBI Taxonomy" id="104777"/>
    <lineage>
        <taxon>Eukaryota</taxon>
        <taxon>Metazoa</taxon>
        <taxon>Spiralia</taxon>
        <taxon>Gnathifera</taxon>
        <taxon>Rotifera</taxon>
        <taxon>Eurotatoria</taxon>
        <taxon>Monogononta</taxon>
        <taxon>Pseudotrocha</taxon>
        <taxon>Ploima</taxon>
        <taxon>Brachionidae</taxon>
        <taxon>Brachionus</taxon>
    </lineage>
</organism>
<dbReference type="GO" id="GO:0032366">
    <property type="term" value="P:intracellular sterol transport"/>
    <property type="evidence" value="ECO:0007669"/>
    <property type="project" value="UniProtKB-UniRule"/>
</dbReference>
<evidence type="ECO:0000313" key="15">
    <source>
        <dbReference type="EMBL" id="CAF0911613.1"/>
    </source>
</evidence>
<evidence type="ECO:0000256" key="7">
    <source>
        <dbReference type="ARBA" id="ARBA00022824"/>
    </source>
</evidence>
<dbReference type="GO" id="GO:0005789">
    <property type="term" value="C:endoplasmic reticulum membrane"/>
    <property type="evidence" value="ECO:0007669"/>
    <property type="project" value="UniProtKB-SubCell"/>
</dbReference>
<evidence type="ECO:0000313" key="16">
    <source>
        <dbReference type="Proteomes" id="UP000663879"/>
    </source>
</evidence>
<dbReference type="InterPro" id="IPR019775">
    <property type="entry name" value="WD40_repeat_CS"/>
</dbReference>
<dbReference type="InterPro" id="IPR001680">
    <property type="entry name" value="WD40_rpt"/>
</dbReference>
<evidence type="ECO:0000259" key="14">
    <source>
        <dbReference type="Pfam" id="PF25171"/>
    </source>
</evidence>
<evidence type="ECO:0000256" key="4">
    <source>
        <dbReference type="ARBA" id="ARBA00022574"/>
    </source>
</evidence>
<evidence type="ECO:0000256" key="5">
    <source>
        <dbReference type="ARBA" id="ARBA00022692"/>
    </source>
</evidence>
<dbReference type="GO" id="GO:0097036">
    <property type="term" value="P:regulation of plasma membrane sterol distribution"/>
    <property type="evidence" value="ECO:0007669"/>
    <property type="project" value="UniProtKB-UniRule"/>
</dbReference>
<evidence type="ECO:0000256" key="8">
    <source>
        <dbReference type="ARBA" id="ARBA00022989"/>
    </source>
</evidence>
<dbReference type="AlphaFoldDB" id="A0A814AEK7"/>
<evidence type="ECO:0000256" key="10">
    <source>
        <dbReference type="ARBA" id="ARBA00023098"/>
    </source>
</evidence>
<keyword evidence="9 13" id="KW-0445">Lipid transport</keyword>
<proteinExistence type="inferred from homology"/>
<dbReference type="SMART" id="SM00320">
    <property type="entry name" value="WD40"/>
    <property type="match status" value="4"/>
</dbReference>
<dbReference type="PANTHER" id="PTHR22840:SF12">
    <property type="entry name" value="WD REPEAT-CONTAINING PROTEIN 36"/>
    <property type="match status" value="1"/>
</dbReference>
<keyword evidence="6" id="KW-0677">Repeat</keyword>
<feature type="transmembrane region" description="Helical" evidence="13">
    <location>
        <begin position="113"/>
        <end position="133"/>
    </location>
</feature>
<feature type="repeat" description="WD" evidence="12">
    <location>
        <begin position="409"/>
        <end position="440"/>
    </location>
</feature>
<dbReference type="GO" id="GO:0034388">
    <property type="term" value="C:Pwp2p-containing subcomplex of 90S preribosome"/>
    <property type="evidence" value="ECO:0007669"/>
    <property type="project" value="TreeGrafter"/>
</dbReference>
<accession>A0A814AEK7</accession>
<comment type="caution">
    <text evidence="15">The sequence shown here is derived from an EMBL/GenBank/DDBJ whole genome shotgun (WGS) entry which is preliminary data.</text>
</comment>
<feature type="domain" description="WDR36/Utp21 N-terminal" evidence="14">
    <location>
        <begin position="178"/>
        <end position="443"/>
    </location>
</feature>
<keyword evidence="11 13" id="KW-0472">Membrane</keyword>
<reference evidence="15" key="1">
    <citation type="submission" date="2021-02" db="EMBL/GenBank/DDBJ databases">
        <authorList>
            <person name="Nowell W R."/>
        </authorList>
    </citation>
    <scope>NUCLEOTIDE SEQUENCE</scope>
    <source>
        <strain evidence="15">Ploen Becks lab</strain>
    </source>
</reference>
<evidence type="ECO:0000256" key="1">
    <source>
        <dbReference type="ARBA" id="ARBA00004477"/>
    </source>
</evidence>
<evidence type="ECO:0000256" key="3">
    <source>
        <dbReference type="ARBA" id="ARBA00022448"/>
    </source>
</evidence>
<keyword evidence="3 13" id="KW-0813">Transport</keyword>
<keyword evidence="8 13" id="KW-1133">Transmembrane helix</keyword>
<dbReference type="SUPFAM" id="SSF50978">
    <property type="entry name" value="WD40 repeat-like"/>
    <property type="match status" value="1"/>
</dbReference>
<keyword evidence="5 13" id="KW-0812">Transmembrane</keyword>
<dbReference type="InterPro" id="IPR015943">
    <property type="entry name" value="WD40/YVTN_repeat-like_dom_sf"/>
</dbReference>
<keyword evidence="4 12" id="KW-0853">WD repeat</keyword>
<evidence type="ECO:0000256" key="12">
    <source>
        <dbReference type="PROSITE-ProRule" id="PRU00221"/>
    </source>
</evidence>
<gene>
    <name evidence="15" type="ORF">OXX778_LOCUS11934</name>
</gene>
<dbReference type="EMBL" id="CAJNOC010002087">
    <property type="protein sequence ID" value="CAF0911613.1"/>
    <property type="molecule type" value="Genomic_DNA"/>
</dbReference>
<name>A0A814AEK7_9BILA</name>
<keyword evidence="10 13" id="KW-0443">Lipid metabolism</keyword>
<comment type="similarity">
    <text evidence="2 13">Belongs to the ARV1 family.</text>
</comment>
<dbReference type="FunFam" id="2.130.10.10:FF:000109">
    <property type="entry name" value="WD repeat domain 36"/>
    <property type="match status" value="1"/>
</dbReference>
<dbReference type="PROSITE" id="PS00678">
    <property type="entry name" value="WD_REPEATS_1"/>
    <property type="match status" value="1"/>
</dbReference>
<dbReference type="InterPro" id="IPR036322">
    <property type="entry name" value="WD40_repeat_dom_sf"/>
</dbReference>
<keyword evidence="7 13" id="KW-0256">Endoplasmic reticulum</keyword>
<dbReference type="GO" id="GO:0016125">
    <property type="term" value="P:sterol metabolic process"/>
    <property type="evidence" value="ECO:0007669"/>
    <property type="project" value="UniProtKB-UniRule"/>
</dbReference>
<dbReference type="InterPro" id="IPR059157">
    <property type="entry name" value="WDR36-Utp21_N"/>
</dbReference>
<evidence type="ECO:0000256" key="13">
    <source>
        <dbReference type="RuleBase" id="RU368065"/>
    </source>
</evidence>
<dbReference type="PANTHER" id="PTHR22840">
    <property type="entry name" value="WD REPEAT-CONTAINING PROTEIN 36"/>
    <property type="match status" value="1"/>
</dbReference>
<dbReference type="OrthoDB" id="10250769at2759"/>
<dbReference type="InterPro" id="IPR007290">
    <property type="entry name" value="Arv1"/>
</dbReference>
<comment type="subcellular location">
    <subcellularLocation>
        <location evidence="1 13">Endoplasmic reticulum membrane</location>
        <topology evidence="1 13">Multi-pass membrane protein</topology>
    </subcellularLocation>
</comment>
<dbReference type="GO" id="GO:0006364">
    <property type="term" value="P:rRNA processing"/>
    <property type="evidence" value="ECO:0007669"/>
    <property type="project" value="TreeGrafter"/>
</dbReference>
<dbReference type="Pfam" id="PF25171">
    <property type="entry name" value="Beta-prop_WDR36-Utp21_1st"/>
    <property type="match status" value="1"/>
</dbReference>
<evidence type="ECO:0000256" key="11">
    <source>
        <dbReference type="ARBA" id="ARBA00023136"/>
    </source>
</evidence>
<keyword evidence="16" id="KW-1185">Reference proteome</keyword>
<dbReference type="PROSITE" id="PS50082">
    <property type="entry name" value="WD_REPEATS_2"/>
    <property type="match status" value="1"/>
</dbReference>
<dbReference type="Proteomes" id="UP000663879">
    <property type="component" value="Unassembled WGS sequence"/>
</dbReference>
<feature type="transmembrane region" description="Helical" evidence="13">
    <location>
        <begin position="69"/>
        <end position="93"/>
    </location>
</feature>
<protein>
    <recommendedName>
        <fullName evidence="13">Protein ARV</fullName>
    </recommendedName>
</protein>
<evidence type="ECO:0000256" key="2">
    <source>
        <dbReference type="ARBA" id="ARBA00009187"/>
    </source>
</evidence>